<organism evidence="1 2">
    <name type="scientific">Deinococcus cellulosilyticus (strain DSM 18568 / NBRC 106333 / KACC 11606 / 5516J-15)</name>
    <dbReference type="NCBI Taxonomy" id="1223518"/>
    <lineage>
        <taxon>Bacteria</taxon>
        <taxon>Thermotogati</taxon>
        <taxon>Deinococcota</taxon>
        <taxon>Deinococci</taxon>
        <taxon>Deinococcales</taxon>
        <taxon>Deinococcaceae</taxon>
        <taxon>Deinococcus</taxon>
    </lineage>
</organism>
<proteinExistence type="predicted"/>
<dbReference type="AlphaFoldDB" id="A0A511N687"/>
<keyword evidence="2" id="KW-1185">Reference proteome</keyword>
<dbReference type="SUPFAM" id="SSF48371">
    <property type="entry name" value="ARM repeat"/>
    <property type="match status" value="1"/>
</dbReference>
<reference evidence="1 2" key="1">
    <citation type="submission" date="2019-07" db="EMBL/GenBank/DDBJ databases">
        <title>Whole genome shotgun sequence of Deinococcus cellulosilyticus NBRC 106333.</title>
        <authorList>
            <person name="Hosoyama A."/>
            <person name="Uohara A."/>
            <person name="Ohji S."/>
            <person name="Ichikawa N."/>
        </authorList>
    </citation>
    <scope>NUCLEOTIDE SEQUENCE [LARGE SCALE GENOMIC DNA]</scope>
    <source>
        <strain evidence="1 2">NBRC 106333</strain>
    </source>
</reference>
<accession>A0A511N687</accession>
<dbReference type="OrthoDB" id="2568996at2"/>
<dbReference type="InterPro" id="IPR016024">
    <property type="entry name" value="ARM-type_fold"/>
</dbReference>
<evidence type="ECO:0000313" key="2">
    <source>
        <dbReference type="Proteomes" id="UP000321306"/>
    </source>
</evidence>
<dbReference type="EMBL" id="BJXB01000020">
    <property type="protein sequence ID" value="GEM48392.1"/>
    <property type="molecule type" value="Genomic_DNA"/>
</dbReference>
<dbReference type="Proteomes" id="UP000321306">
    <property type="component" value="Unassembled WGS sequence"/>
</dbReference>
<comment type="caution">
    <text evidence="1">The sequence shown here is derived from an EMBL/GenBank/DDBJ whole genome shotgun (WGS) entry which is preliminary data.</text>
</comment>
<dbReference type="RefSeq" id="WP_146887437.1">
    <property type="nucleotide sequence ID" value="NZ_BJXB01000020.1"/>
</dbReference>
<protein>
    <submittedName>
        <fullName evidence="1">Uncharacterized protein</fullName>
    </submittedName>
</protein>
<gene>
    <name evidence="1" type="ORF">DC3_40270</name>
</gene>
<evidence type="ECO:0000313" key="1">
    <source>
        <dbReference type="EMBL" id="GEM48392.1"/>
    </source>
</evidence>
<sequence length="320" mass="35689">MTFDLFEQALRWGLGRALIYLCDHPSPEARESVLRALLKSNRVDSQEETGVVYLLEAARLCGLQDDLTPVLMTALHDELAADDDFLTIEQLFDLLGELGKNGDRAARQALVDLVPVLIQHHWHHLPDLTAAIAAALGEQGLKLLLSQVGAALLRSQAASDNDLLFFVASRSLGEDTETLLESRALEDPGIRLFLQGSRAAQTQWDSRDSNPVPLDVSYEGIWAKLNEGQFHGISYRGEDASEETLLQLARDLQQETDLSRIALLLCVFHLRPFPLGPDFLISLLHHRSRQVKQHALRALTQFEGEAIHELALEGLLRPKY</sequence>
<name>A0A511N687_DEIC1</name>